<name>A0ABQ6I2D2_9MICO</name>
<evidence type="ECO:0000259" key="3">
    <source>
        <dbReference type="Pfam" id="PF21946"/>
    </source>
</evidence>
<proteinExistence type="predicted"/>
<sequence length="310" mass="31201">MTTSTRTLRPPTGRSRRRSTALAALGAVCAVVLAGCVKLDMAFTLHSDDTASGTVVYAIQDSAAEALGQDPEDLLTEGTDGEDPATDFGEGATSEPYHEGGYTGTRITLKNTSIDDLDQGSGDEDALSIKRDGDEFVVSGKLDLAELADDSGDLGDAGSLVSPDQIASLFDVTIAITFPGEVVSADKSAKVDGNTVTWTSDAGTVLNLDARGKATGDGDGGGGGGGVPVWVWILVGVVVLAVAAAVVLALTRHGRTDGAAPEAETASSGTPPTAEPTPPTVEPTPPTQPLPPAAPPQPPADGQAPPPPPA</sequence>
<evidence type="ECO:0000256" key="2">
    <source>
        <dbReference type="SAM" id="Phobius"/>
    </source>
</evidence>
<keyword evidence="5" id="KW-1185">Reference proteome</keyword>
<keyword evidence="2" id="KW-0812">Transmembrane</keyword>
<evidence type="ECO:0000256" key="1">
    <source>
        <dbReference type="SAM" id="MobiDB-lite"/>
    </source>
</evidence>
<reference evidence="5" key="1">
    <citation type="journal article" date="2019" name="Int. J. Syst. Evol. Microbiol.">
        <title>The Global Catalogue of Microorganisms (GCM) 10K type strain sequencing project: providing services to taxonomists for standard genome sequencing and annotation.</title>
        <authorList>
            <consortium name="The Broad Institute Genomics Platform"/>
            <consortium name="The Broad Institute Genome Sequencing Center for Infectious Disease"/>
            <person name="Wu L."/>
            <person name="Ma J."/>
        </authorList>
    </citation>
    <scope>NUCLEOTIDE SEQUENCE [LARGE SCALE GENOMIC DNA]</scope>
    <source>
        <strain evidence="5">NBRC 106348</strain>
    </source>
</reference>
<comment type="caution">
    <text evidence="4">The sequence shown here is derived from an EMBL/GenBank/DDBJ whole genome shotgun (WGS) entry which is preliminary data.</text>
</comment>
<dbReference type="RefSeq" id="WP_284293152.1">
    <property type="nucleotide sequence ID" value="NZ_BSUK01000001.1"/>
</dbReference>
<dbReference type="Pfam" id="PF21946">
    <property type="entry name" value="LppM"/>
    <property type="match status" value="1"/>
</dbReference>
<feature type="compositionally biased region" description="Pro residues" evidence="1">
    <location>
        <begin position="273"/>
        <end position="310"/>
    </location>
</feature>
<gene>
    <name evidence="4" type="ORF">GCM10025864_20770</name>
</gene>
<feature type="transmembrane region" description="Helical" evidence="2">
    <location>
        <begin position="229"/>
        <end position="250"/>
    </location>
</feature>
<dbReference type="EMBL" id="BSUK01000001">
    <property type="protein sequence ID" value="GMA24318.1"/>
    <property type="molecule type" value="Genomic_DNA"/>
</dbReference>
<keyword evidence="2" id="KW-0472">Membrane</keyword>
<accession>A0ABQ6I2D2</accession>
<feature type="region of interest" description="Disordered" evidence="1">
    <location>
        <begin position="255"/>
        <end position="310"/>
    </location>
</feature>
<feature type="region of interest" description="Disordered" evidence="1">
    <location>
        <begin position="72"/>
        <end position="101"/>
    </location>
</feature>
<evidence type="ECO:0000313" key="4">
    <source>
        <dbReference type="EMBL" id="GMA24318.1"/>
    </source>
</evidence>
<feature type="compositionally biased region" description="Acidic residues" evidence="1">
    <location>
        <begin position="72"/>
        <end position="85"/>
    </location>
</feature>
<dbReference type="Proteomes" id="UP001157091">
    <property type="component" value="Unassembled WGS sequence"/>
</dbReference>
<evidence type="ECO:0000313" key="5">
    <source>
        <dbReference type="Proteomes" id="UP001157091"/>
    </source>
</evidence>
<protein>
    <recommendedName>
        <fullName evidence="3">LppM domain-containing protein</fullName>
    </recommendedName>
</protein>
<feature type="domain" description="LppM" evidence="3">
    <location>
        <begin position="38"/>
        <end position="213"/>
    </location>
</feature>
<dbReference type="InterPro" id="IPR053807">
    <property type="entry name" value="LppM"/>
</dbReference>
<organism evidence="4 5">
    <name type="scientific">Luteimicrobium album</name>
    <dbReference type="NCBI Taxonomy" id="1054550"/>
    <lineage>
        <taxon>Bacteria</taxon>
        <taxon>Bacillati</taxon>
        <taxon>Actinomycetota</taxon>
        <taxon>Actinomycetes</taxon>
        <taxon>Micrococcales</taxon>
        <taxon>Luteimicrobium</taxon>
    </lineage>
</organism>
<keyword evidence="2" id="KW-1133">Transmembrane helix</keyword>